<dbReference type="AlphaFoldDB" id="A0A6I6MRF7"/>
<keyword evidence="3 6" id="KW-0012">Acyltransferase</keyword>
<dbReference type="InterPro" id="IPR002123">
    <property type="entry name" value="Plipid/glycerol_acylTrfase"/>
</dbReference>
<evidence type="ECO:0000313" key="7">
    <source>
        <dbReference type="Proteomes" id="UP000431269"/>
    </source>
</evidence>
<sequence>MTQTDALARATPAPAATAQKHIVDVLIEERAPKLSTSSIWPVLRPILYAVLNYDKAVSMADAIAPMGGREALVYISQLLDVKLEMTGQERIPADGAFIILSNHPTGITDGVALYDALKPARPDTLFYANSDAERVCKRFGEALIPVEWVLAKRTRERTRVTLKMTDEAFEAGRPLAIFPAGRLARLRDGLLTDPEWMPTAASLARKYELPILPVHMSGPYSFWFHTFAKFSAELRDMTLFHELLNKQGKTYKLTFGPLIPHTAVAGDTASSIRKLKHYIERVLPAASDTPFDPNGPECQWRDPPKPEALKPA</sequence>
<name>A0A6I6MRF7_9CAUL</name>
<reference evidence="7" key="1">
    <citation type="submission" date="2019-12" db="EMBL/GenBank/DDBJ databases">
        <title>Complete genome of Terracaulis silvestris 0127_4.</title>
        <authorList>
            <person name="Vieira S."/>
            <person name="Riedel T."/>
            <person name="Sproer C."/>
            <person name="Pascual J."/>
            <person name="Boedeker C."/>
            <person name="Overmann J."/>
        </authorList>
    </citation>
    <scope>NUCLEOTIDE SEQUENCE [LARGE SCALE GENOMIC DNA]</scope>
    <source>
        <strain evidence="7">0127_4</strain>
    </source>
</reference>
<accession>A0A6I6MRF7</accession>
<keyword evidence="2 6" id="KW-0808">Transferase</keyword>
<evidence type="ECO:0000256" key="4">
    <source>
        <dbReference type="SAM" id="MobiDB-lite"/>
    </source>
</evidence>
<evidence type="ECO:0000256" key="3">
    <source>
        <dbReference type="ARBA" id="ARBA00023315"/>
    </source>
</evidence>
<dbReference type="SMART" id="SM00563">
    <property type="entry name" value="PlsC"/>
    <property type="match status" value="1"/>
</dbReference>
<dbReference type="PANTHER" id="PTHR10434">
    <property type="entry name" value="1-ACYL-SN-GLYCEROL-3-PHOSPHATE ACYLTRANSFERASE"/>
    <property type="match status" value="1"/>
</dbReference>
<evidence type="ECO:0000256" key="2">
    <source>
        <dbReference type="ARBA" id="ARBA00022679"/>
    </source>
</evidence>
<dbReference type="SUPFAM" id="SSF69593">
    <property type="entry name" value="Glycerol-3-phosphate (1)-acyltransferase"/>
    <property type="match status" value="1"/>
</dbReference>
<dbReference type="EMBL" id="CP047045">
    <property type="protein sequence ID" value="QGZ96741.1"/>
    <property type="molecule type" value="Genomic_DNA"/>
</dbReference>
<proteinExistence type="predicted"/>
<feature type="domain" description="Phospholipid/glycerol acyltransferase" evidence="5">
    <location>
        <begin position="97"/>
        <end position="219"/>
    </location>
</feature>
<evidence type="ECO:0000313" key="6">
    <source>
        <dbReference type="EMBL" id="QGZ96741.1"/>
    </source>
</evidence>
<dbReference type="GO" id="GO:0003841">
    <property type="term" value="F:1-acylglycerol-3-phosphate O-acyltransferase activity"/>
    <property type="evidence" value="ECO:0007669"/>
    <property type="project" value="TreeGrafter"/>
</dbReference>
<dbReference type="GO" id="GO:0006654">
    <property type="term" value="P:phosphatidic acid biosynthetic process"/>
    <property type="evidence" value="ECO:0007669"/>
    <property type="project" value="TreeGrafter"/>
</dbReference>
<gene>
    <name evidence="6" type="ORF">DSM104635_03602</name>
</gene>
<dbReference type="Pfam" id="PF01553">
    <property type="entry name" value="Acyltransferase"/>
    <property type="match status" value="1"/>
</dbReference>
<feature type="compositionally biased region" description="Basic and acidic residues" evidence="4">
    <location>
        <begin position="299"/>
        <end position="312"/>
    </location>
</feature>
<organism evidence="6 7">
    <name type="scientific">Terricaulis silvestris</name>
    <dbReference type="NCBI Taxonomy" id="2686094"/>
    <lineage>
        <taxon>Bacteria</taxon>
        <taxon>Pseudomonadati</taxon>
        <taxon>Pseudomonadota</taxon>
        <taxon>Alphaproteobacteria</taxon>
        <taxon>Caulobacterales</taxon>
        <taxon>Caulobacteraceae</taxon>
        <taxon>Terricaulis</taxon>
    </lineage>
</organism>
<evidence type="ECO:0000256" key="1">
    <source>
        <dbReference type="ARBA" id="ARBA00005189"/>
    </source>
</evidence>
<dbReference type="KEGG" id="tsv:DSM104635_03602"/>
<feature type="region of interest" description="Disordered" evidence="4">
    <location>
        <begin position="287"/>
        <end position="312"/>
    </location>
</feature>
<dbReference type="RefSeq" id="WP_158767513.1">
    <property type="nucleotide sequence ID" value="NZ_CP047045.1"/>
</dbReference>
<dbReference type="PANTHER" id="PTHR10434:SF40">
    <property type="entry name" value="1-ACYL-SN-GLYCEROL-3-PHOSPHATE ACYLTRANSFERASE"/>
    <property type="match status" value="1"/>
</dbReference>
<comment type="pathway">
    <text evidence="1">Lipid metabolism.</text>
</comment>
<protein>
    <submittedName>
        <fullName evidence="6">1-acylglycerol-3-phosphate O-acyltransferase</fullName>
    </submittedName>
</protein>
<dbReference type="Proteomes" id="UP000431269">
    <property type="component" value="Chromosome"/>
</dbReference>
<keyword evidence="7" id="KW-1185">Reference proteome</keyword>
<evidence type="ECO:0000259" key="5">
    <source>
        <dbReference type="SMART" id="SM00563"/>
    </source>
</evidence>